<evidence type="ECO:0000313" key="2">
    <source>
        <dbReference type="WBParaSite" id="SMUV_0001100501-mRNA-1"/>
    </source>
</evidence>
<dbReference type="WBParaSite" id="SMUV_0001100501-mRNA-1">
    <property type="protein sequence ID" value="SMUV_0001100501-mRNA-1"/>
    <property type="gene ID" value="SMUV_0001100501"/>
</dbReference>
<proteinExistence type="predicted"/>
<sequence>MMLEERLSDVIRAGEVFGVSADEIFNHLKARNSAQAQ</sequence>
<dbReference type="Proteomes" id="UP000046393">
    <property type="component" value="Unplaced"/>
</dbReference>
<dbReference type="AlphaFoldDB" id="A0A0N5B153"/>
<name>A0A0N5B153_9BILA</name>
<reference evidence="2" key="1">
    <citation type="submission" date="2017-02" db="UniProtKB">
        <authorList>
            <consortium name="WormBaseParasite"/>
        </authorList>
    </citation>
    <scope>IDENTIFICATION</scope>
</reference>
<protein>
    <submittedName>
        <fullName evidence="2">CopG family transcriptional regulator</fullName>
    </submittedName>
</protein>
<keyword evidence="1" id="KW-1185">Reference proteome</keyword>
<accession>A0A0N5B153</accession>
<evidence type="ECO:0000313" key="1">
    <source>
        <dbReference type="Proteomes" id="UP000046393"/>
    </source>
</evidence>
<organism evidence="1 2">
    <name type="scientific">Syphacia muris</name>
    <dbReference type="NCBI Taxonomy" id="451379"/>
    <lineage>
        <taxon>Eukaryota</taxon>
        <taxon>Metazoa</taxon>
        <taxon>Ecdysozoa</taxon>
        <taxon>Nematoda</taxon>
        <taxon>Chromadorea</taxon>
        <taxon>Rhabditida</taxon>
        <taxon>Spirurina</taxon>
        <taxon>Oxyuridomorpha</taxon>
        <taxon>Oxyuroidea</taxon>
        <taxon>Oxyuridae</taxon>
        <taxon>Syphacia</taxon>
    </lineage>
</organism>